<feature type="region of interest" description="Disordered" evidence="1">
    <location>
        <begin position="52"/>
        <end position="106"/>
    </location>
</feature>
<keyword evidence="3" id="KW-1185">Reference proteome</keyword>
<name>A0A7D9M915_PARCT</name>
<gene>
    <name evidence="2" type="ORF">PACLA_8A057986</name>
</gene>
<proteinExistence type="predicted"/>
<protein>
    <submittedName>
        <fullName evidence="2">Uncharacterized protein</fullName>
    </submittedName>
</protein>
<feature type="non-terminal residue" evidence="2">
    <location>
        <position position="1"/>
    </location>
</feature>
<feature type="compositionally biased region" description="Basic and acidic residues" evidence="1">
    <location>
        <begin position="52"/>
        <end position="71"/>
    </location>
</feature>
<dbReference type="EMBL" id="CACRXK020036091">
    <property type="protein sequence ID" value="CAB4044759.1"/>
    <property type="molecule type" value="Genomic_DNA"/>
</dbReference>
<evidence type="ECO:0000256" key="1">
    <source>
        <dbReference type="SAM" id="MobiDB-lite"/>
    </source>
</evidence>
<organism evidence="2 3">
    <name type="scientific">Paramuricea clavata</name>
    <name type="common">Red gorgonian</name>
    <name type="synonym">Violescent sea-whip</name>
    <dbReference type="NCBI Taxonomy" id="317549"/>
    <lineage>
        <taxon>Eukaryota</taxon>
        <taxon>Metazoa</taxon>
        <taxon>Cnidaria</taxon>
        <taxon>Anthozoa</taxon>
        <taxon>Octocorallia</taxon>
        <taxon>Malacalcyonacea</taxon>
        <taxon>Plexauridae</taxon>
        <taxon>Paramuricea</taxon>
    </lineage>
</organism>
<accession>A0A7D9M915</accession>
<sequence>VWFHNEEFRSALYSWVPLDGEPPSPEKDLPHENMEIEQGHCQLSHLGVTVNDKDDCTEQSESKENNEKQESEQPVSQSCDQSDMDSEKISVSKPENEKPENTESSN</sequence>
<reference evidence="2" key="1">
    <citation type="submission" date="2020-04" db="EMBL/GenBank/DDBJ databases">
        <authorList>
            <person name="Alioto T."/>
            <person name="Alioto T."/>
            <person name="Gomez Garrido J."/>
        </authorList>
    </citation>
    <scope>NUCLEOTIDE SEQUENCE</scope>
    <source>
        <strain evidence="2">A484AB</strain>
    </source>
</reference>
<evidence type="ECO:0000313" key="3">
    <source>
        <dbReference type="Proteomes" id="UP001152795"/>
    </source>
</evidence>
<comment type="caution">
    <text evidence="2">The sequence shown here is derived from an EMBL/GenBank/DDBJ whole genome shotgun (WGS) entry which is preliminary data.</text>
</comment>
<evidence type="ECO:0000313" key="2">
    <source>
        <dbReference type="EMBL" id="CAB4044759.1"/>
    </source>
</evidence>
<dbReference type="AlphaFoldDB" id="A0A7D9M915"/>
<feature type="compositionally biased region" description="Basic and acidic residues" evidence="1">
    <location>
        <begin position="85"/>
        <end position="106"/>
    </location>
</feature>
<dbReference type="Proteomes" id="UP001152795">
    <property type="component" value="Unassembled WGS sequence"/>
</dbReference>